<feature type="domain" description="Carrier" evidence="9">
    <location>
        <begin position="2104"/>
        <end position="2182"/>
    </location>
</feature>
<dbReference type="InterPro" id="IPR020807">
    <property type="entry name" value="PKS_DH"/>
</dbReference>
<dbReference type="InterPro" id="IPR016035">
    <property type="entry name" value="Acyl_Trfase/lysoPLipase"/>
</dbReference>
<dbReference type="Pfam" id="PF00755">
    <property type="entry name" value="Carn_acyltransf"/>
    <property type="match status" value="1"/>
</dbReference>
<evidence type="ECO:0000256" key="4">
    <source>
        <dbReference type="ARBA" id="ARBA00022679"/>
    </source>
</evidence>
<feature type="domain" description="Ketosynthase family 3 (KS3)" evidence="10">
    <location>
        <begin position="3"/>
        <end position="431"/>
    </location>
</feature>
<feature type="region of interest" description="N-terminal hotdog fold" evidence="8">
    <location>
        <begin position="970"/>
        <end position="1108"/>
    </location>
</feature>
<dbReference type="InterPro" id="IPR042231">
    <property type="entry name" value="Cho/carn_acyl_trans_2"/>
</dbReference>
<dbReference type="InterPro" id="IPR036291">
    <property type="entry name" value="NAD(P)-bd_dom_sf"/>
</dbReference>
<keyword evidence="6" id="KW-0012">Acyltransferase</keyword>
<dbReference type="Pfam" id="PF16197">
    <property type="entry name" value="KAsynt_C_assoc"/>
    <property type="match status" value="1"/>
</dbReference>
<dbReference type="InterPro" id="IPR032821">
    <property type="entry name" value="PKS_assoc"/>
</dbReference>
<dbReference type="RefSeq" id="XP_013316536.1">
    <property type="nucleotide sequence ID" value="XM_013461082.1"/>
</dbReference>
<dbReference type="InterPro" id="IPR009081">
    <property type="entry name" value="PP-bd_ACP"/>
</dbReference>
<dbReference type="SUPFAM" id="SSF53901">
    <property type="entry name" value="Thiolase-like"/>
    <property type="match status" value="1"/>
</dbReference>
<dbReference type="InterPro" id="IPR049900">
    <property type="entry name" value="PKS_mFAS_DH"/>
</dbReference>
<dbReference type="SMART" id="SM00826">
    <property type="entry name" value="PKS_DH"/>
    <property type="match status" value="1"/>
</dbReference>
<proteinExistence type="inferred from homology"/>
<name>A0A0D2D0P3_9EURO</name>
<dbReference type="SUPFAM" id="SSF51735">
    <property type="entry name" value="NAD(P)-binding Rossmann-fold domains"/>
    <property type="match status" value="1"/>
</dbReference>
<dbReference type="InterPro" id="IPR020841">
    <property type="entry name" value="PKS_Beta-ketoAc_synthase_dom"/>
</dbReference>
<dbReference type="InterPro" id="IPR014031">
    <property type="entry name" value="Ketoacyl_synth_C"/>
</dbReference>
<keyword evidence="5" id="KW-0511">Multifunctional enzyme</keyword>
<dbReference type="PANTHER" id="PTHR43775">
    <property type="entry name" value="FATTY ACID SYNTHASE"/>
    <property type="match status" value="1"/>
</dbReference>
<dbReference type="InterPro" id="IPR023213">
    <property type="entry name" value="CAT-like_dom_sf"/>
</dbReference>
<dbReference type="InterPro" id="IPR020843">
    <property type="entry name" value="ER"/>
</dbReference>
<dbReference type="EMBL" id="KN847319">
    <property type="protein sequence ID" value="KIW55952.1"/>
    <property type="molecule type" value="Genomic_DNA"/>
</dbReference>
<gene>
    <name evidence="12" type="ORF">PV05_04656</name>
</gene>
<reference evidence="12 13" key="1">
    <citation type="submission" date="2015-01" db="EMBL/GenBank/DDBJ databases">
        <title>The Genome Sequence of Exophiala xenobiotica CBS118157.</title>
        <authorList>
            <consortium name="The Broad Institute Genomics Platform"/>
            <person name="Cuomo C."/>
            <person name="de Hoog S."/>
            <person name="Gorbushina A."/>
            <person name="Stielow B."/>
            <person name="Teixiera M."/>
            <person name="Abouelleil A."/>
            <person name="Chapman S.B."/>
            <person name="Priest M."/>
            <person name="Young S.K."/>
            <person name="Wortman J."/>
            <person name="Nusbaum C."/>
            <person name="Birren B."/>
        </authorList>
    </citation>
    <scope>NUCLEOTIDE SEQUENCE [LARGE SCALE GENOMIC DNA]</scope>
    <source>
        <strain evidence="12 13">CBS 118157</strain>
    </source>
</reference>
<dbReference type="SMART" id="SM00829">
    <property type="entry name" value="PKS_ER"/>
    <property type="match status" value="1"/>
</dbReference>
<dbReference type="InterPro" id="IPR020806">
    <property type="entry name" value="PKS_PP-bd"/>
</dbReference>
<dbReference type="GO" id="GO:0031177">
    <property type="term" value="F:phosphopantetheine binding"/>
    <property type="evidence" value="ECO:0007669"/>
    <property type="project" value="InterPro"/>
</dbReference>
<dbReference type="InterPro" id="IPR039551">
    <property type="entry name" value="Cho/carn_acyl_trans"/>
</dbReference>
<feature type="active site" description="Proton donor; for dehydratase activity" evidence="8">
    <location>
        <position position="1198"/>
    </location>
</feature>
<dbReference type="CDD" id="cd00833">
    <property type="entry name" value="PKS"/>
    <property type="match status" value="1"/>
</dbReference>
<dbReference type="HOGENOM" id="CLU_000022_31_2_1"/>
<dbReference type="SMART" id="SM00827">
    <property type="entry name" value="PKS_AT"/>
    <property type="match status" value="1"/>
</dbReference>
<dbReference type="Gene3D" id="3.30.559.70">
    <property type="entry name" value="Choline/Carnitine o-acyltransferase, domain 2"/>
    <property type="match status" value="1"/>
</dbReference>
<accession>A0A0D2D0P3</accession>
<evidence type="ECO:0000259" key="11">
    <source>
        <dbReference type="PROSITE" id="PS52019"/>
    </source>
</evidence>
<dbReference type="InterPro" id="IPR050091">
    <property type="entry name" value="PKS_NRPS_Biosynth_Enz"/>
</dbReference>
<keyword evidence="13" id="KW-1185">Reference proteome</keyword>
<dbReference type="GO" id="GO:0044550">
    <property type="term" value="P:secondary metabolite biosynthetic process"/>
    <property type="evidence" value="ECO:0007669"/>
    <property type="project" value="TreeGrafter"/>
</dbReference>
<dbReference type="STRING" id="348802.A0A0D2D0P3"/>
<dbReference type="SUPFAM" id="SSF52777">
    <property type="entry name" value="CoA-dependent acyltransferases"/>
    <property type="match status" value="2"/>
</dbReference>
<evidence type="ECO:0000256" key="2">
    <source>
        <dbReference type="ARBA" id="ARBA00022450"/>
    </source>
</evidence>
<keyword evidence="3" id="KW-0597">Phosphoprotein</keyword>
<dbReference type="Proteomes" id="UP000054342">
    <property type="component" value="Unassembled WGS sequence"/>
</dbReference>
<dbReference type="Gene3D" id="3.40.366.10">
    <property type="entry name" value="Malonyl-Coenzyme A Acyl Carrier Protein, domain 2"/>
    <property type="match status" value="1"/>
</dbReference>
<keyword evidence="2" id="KW-0596">Phosphopantetheine</keyword>
<evidence type="ECO:0000313" key="13">
    <source>
        <dbReference type="Proteomes" id="UP000054342"/>
    </source>
</evidence>
<dbReference type="Pfam" id="PF13602">
    <property type="entry name" value="ADH_zinc_N_2"/>
    <property type="match status" value="1"/>
</dbReference>
<dbReference type="Pfam" id="PF02801">
    <property type="entry name" value="Ketoacyl-synt_C"/>
    <property type="match status" value="1"/>
</dbReference>
<dbReference type="PROSITE" id="PS52004">
    <property type="entry name" value="KS3_2"/>
    <property type="match status" value="1"/>
</dbReference>
<evidence type="ECO:0000256" key="5">
    <source>
        <dbReference type="ARBA" id="ARBA00023268"/>
    </source>
</evidence>
<dbReference type="SUPFAM" id="SSF55048">
    <property type="entry name" value="Probable ACP-binding domain of malonyl-CoA ACP transacylase"/>
    <property type="match status" value="1"/>
</dbReference>
<dbReference type="InterPro" id="IPR016036">
    <property type="entry name" value="Malonyl_transacylase_ACP-bd"/>
</dbReference>
<dbReference type="Gene3D" id="3.40.47.10">
    <property type="match status" value="1"/>
</dbReference>
<dbReference type="Pfam" id="PF21089">
    <property type="entry name" value="PKS_DH_N"/>
    <property type="match status" value="1"/>
</dbReference>
<evidence type="ECO:0000256" key="8">
    <source>
        <dbReference type="PROSITE-ProRule" id="PRU01363"/>
    </source>
</evidence>
<dbReference type="GO" id="GO:0006633">
    <property type="term" value="P:fatty acid biosynthetic process"/>
    <property type="evidence" value="ECO:0007669"/>
    <property type="project" value="TreeGrafter"/>
</dbReference>
<dbReference type="InterPro" id="IPR049551">
    <property type="entry name" value="PKS_DH_C"/>
</dbReference>
<feature type="domain" description="PKS/mFAS DH" evidence="11">
    <location>
        <begin position="970"/>
        <end position="1288"/>
    </location>
</feature>
<dbReference type="SMART" id="SM00825">
    <property type="entry name" value="PKS_KS"/>
    <property type="match status" value="1"/>
</dbReference>
<protein>
    <submittedName>
        <fullName evidence="12">Uncharacterized protein</fullName>
    </submittedName>
</protein>
<dbReference type="Gene3D" id="3.90.180.10">
    <property type="entry name" value="Medium-chain alcohol dehydrogenases, catalytic domain"/>
    <property type="match status" value="1"/>
</dbReference>
<dbReference type="SMART" id="SM00823">
    <property type="entry name" value="PKS_PP"/>
    <property type="match status" value="1"/>
</dbReference>
<dbReference type="InterPro" id="IPR011032">
    <property type="entry name" value="GroES-like_sf"/>
</dbReference>
<dbReference type="InterPro" id="IPR016039">
    <property type="entry name" value="Thiolase-like"/>
</dbReference>
<dbReference type="GO" id="GO:0004312">
    <property type="term" value="F:fatty acid synthase activity"/>
    <property type="evidence" value="ECO:0007669"/>
    <property type="project" value="TreeGrafter"/>
</dbReference>
<dbReference type="Gene3D" id="3.30.559.10">
    <property type="entry name" value="Chloramphenicol acetyltransferase-like domain"/>
    <property type="match status" value="1"/>
</dbReference>
<dbReference type="GeneID" id="25326564"/>
<dbReference type="Gene3D" id="3.30.70.3290">
    <property type="match status" value="1"/>
</dbReference>
<evidence type="ECO:0000259" key="9">
    <source>
        <dbReference type="PROSITE" id="PS50075"/>
    </source>
</evidence>
<evidence type="ECO:0000256" key="3">
    <source>
        <dbReference type="ARBA" id="ARBA00022553"/>
    </source>
</evidence>
<dbReference type="PROSITE" id="PS50075">
    <property type="entry name" value="CARRIER"/>
    <property type="match status" value="1"/>
</dbReference>
<organism evidence="12 13">
    <name type="scientific">Exophiala xenobiotica</name>
    <dbReference type="NCBI Taxonomy" id="348802"/>
    <lineage>
        <taxon>Eukaryota</taxon>
        <taxon>Fungi</taxon>
        <taxon>Dikarya</taxon>
        <taxon>Ascomycota</taxon>
        <taxon>Pezizomycotina</taxon>
        <taxon>Eurotiomycetes</taxon>
        <taxon>Chaetothyriomycetidae</taxon>
        <taxon>Chaetothyriales</taxon>
        <taxon>Herpotrichiellaceae</taxon>
        <taxon>Exophiala</taxon>
    </lineage>
</organism>
<evidence type="ECO:0000256" key="1">
    <source>
        <dbReference type="ARBA" id="ARBA00005232"/>
    </source>
</evidence>
<dbReference type="GO" id="GO:0016491">
    <property type="term" value="F:oxidoreductase activity"/>
    <property type="evidence" value="ECO:0007669"/>
    <property type="project" value="InterPro"/>
</dbReference>
<dbReference type="InterPro" id="IPR000542">
    <property type="entry name" value="Carn_acyl_trans"/>
</dbReference>
<dbReference type="Gene3D" id="1.10.1200.10">
    <property type="entry name" value="ACP-like"/>
    <property type="match status" value="1"/>
</dbReference>
<dbReference type="InterPro" id="IPR014043">
    <property type="entry name" value="Acyl_transferase_dom"/>
</dbReference>
<dbReference type="Pfam" id="PF00698">
    <property type="entry name" value="Acyl_transf_1"/>
    <property type="match status" value="1"/>
</dbReference>
<dbReference type="Pfam" id="PF23297">
    <property type="entry name" value="ACP_SdgA_C"/>
    <property type="match status" value="1"/>
</dbReference>
<evidence type="ECO:0000259" key="10">
    <source>
        <dbReference type="PROSITE" id="PS52004"/>
    </source>
</evidence>
<dbReference type="SUPFAM" id="SSF50129">
    <property type="entry name" value="GroES-like"/>
    <property type="match status" value="1"/>
</dbReference>
<dbReference type="OrthoDB" id="329835at2759"/>
<evidence type="ECO:0000313" key="12">
    <source>
        <dbReference type="EMBL" id="KIW55952.1"/>
    </source>
</evidence>
<dbReference type="PANTHER" id="PTHR43775:SF22">
    <property type="entry name" value="SYNTHASE, PUTATIVE (JCVI)-RELATED"/>
    <property type="match status" value="1"/>
</dbReference>
<dbReference type="InterPro" id="IPR036736">
    <property type="entry name" value="ACP-like_sf"/>
</dbReference>
<dbReference type="Gene3D" id="3.10.129.110">
    <property type="entry name" value="Polyketide synthase dehydratase"/>
    <property type="match status" value="1"/>
</dbReference>
<feature type="active site" description="Proton acceptor" evidence="7">
    <location>
        <position position="2517"/>
    </location>
</feature>
<dbReference type="SUPFAM" id="SSF47336">
    <property type="entry name" value="ACP-like"/>
    <property type="match status" value="1"/>
</dbReference>
<feature type="region of interest" description="C-terminal hotdog fold" evidence="8">
    <location>
        <begin position="1133"/>
        <end position="1288"/>
    </location>
</feature>
<dbReference type="SUPFAM" id="SSF52151">
    <property type="entry name" value="FabD/lysophospholipase-like"/>
    <property type="match status" value="1"/>
</dbReference>
<sequence length="2756" mass="302626">MKPEPIAVVGFSFRLPGGADNVDKLWEILVNGEQVWTDVPESRYNWRAFYHPSPEARGTHNARGGFFLKQDISNFDAKFFAISDAEAAAMDPQQRLLLEVSYEALENAGMPVEDVRGSQTGVYIALVSRDYDRQIYKDPSQIPKHHLTGCGDATACGRVSYVFDFRGPSMTIDTGCSGGMVGVHLACQALRLGEANMALVGGANILLSPDMTIAMSNLHMVNENGRCYPFDSRGAGYGRAEGVAVVVLKRLEDARRDGDAIRAVILNSGIGQDGKTNGILSPNAGAQRDLASALYKQVDLDPQDVGYVEMHGTGTAAGDSAEIKSIRDVFIGDGLSRREPLIVGSVKANLGHSESTSGLSGLISAVLSLERGRIPPVAALRTLKAEVAEVVADGTIMIPRTASDWPSNVPRRASINSFGFGGTNAHLILEGYSTVALDPESRGVMAPCTHLNGFAKGNGFHDHKPEQKVSLRDTNGTKAEYQQHELMQPRDFKYDFPANDGDGPHLFVISAKSKESLKASIEGLRAWIKTKENQARALSRLSRTLITRRSVFSWRASIVGTTSAEVAFGLSSVRLNKAPQKSEVVLLFTGQGAQYATMGRELLGLSEVFTSSLHKSQEVLHSLGASWNLIEELLKPESESRINTSHISQPATTAIQIALVTLLDRIGVQPAAVLGHSSGEVTAAFAAGMIDQEAALKISYRKAFVAQWCRGVINGKGAMLAVGLGEQAVSKYLDSIVSGKIVVACVNSPSSVTISGDEKAVVDLKLLLDQDAVFNRRLKVDVAYHSHHMLLIADRFEDSLHGLSATKPIRATKFFSSTTGDAYHGAPGPSYWVDNLVSKVRFSEGLERLVSVYGGGNTNLSFIEVGPHSALEGPLRQFMTTATESNKWTYSPSLVRNRDASQAILELGGRLWEQGVSVDLCKVITLYHDGQPRGFEMINDLPAYSWDHTKVHWHESRLSREYRHRKPAPHDLLGLRLPGTTNIEPVFRLILSVDEMPWLRQHMIDGFALYPGSAFLVHAIQGLKQVTDGSKEVREIYRYHFKDVYFTKSIVMPDPPATVELLISLRPSEEVVGRLGIIWYHFRVTSHAADDTWNDNCHGLVGYEHASEPVLADQDWISSRIARQMRAATEKCTQQMPTSELYECLRRNGVDYGDKFSIIESLKIGQWMAFGEVVVPDIAECMPSQFMQPHVIHPATFDAFMHIALPLYHRFCCEGPVMLTSIKEGSIAANILNKPNDSITVVCELKGSGHKSGRADVSILQEGENGQLIEVGCLKGEEFRSIGEGVSSAPRHKTTTAISCSIDWVPAGTAAAVHQQQLGQKLQLLLLVQNEQIRGILANATELLRQHAEVQVPLLELGVRGPGEDSVQVIVTDEVAPEQLASRVLMNGTRSQHVLWCDISQDTNQVPQPLAPNMLQRQGANLVLLRYADPITSAEAFAETMLEVIHRSLLRPEDQIARDYRYEYREGRLLVPRLRQHDASTRRIRASFGEELEEVGKLHGEHALTLDFRVPGLLSSARFVPNKTAESPPAPDELKVKIYAHAVNTSHVAVAMGRASPSNSMTGEFAGVVVEVGADLQLQYKFGDRVCGLGAPPFANTAKVHHEFVQPIEDSISFEQGAAVPQAFVIAYHALMNIAQLEKSHCILILGGAGAVGQAAISIAQNLEADILATVASQQEAHLLTEAQGLSQHCIALHRTWAFREHLEHQLGGRGIDVVLNCASRDLVDAIKPFLADPAVIVDAGLSGDQFSLPHLDKDILYSSLSMESLKTKKPMKLRDAFMKAMAMYKSGSITKPSTISLPVTELEKAFRLVNTQQCVGKVILTVEENVAVRQVLSSPSVVGTLRPNACYAVIGGTDMINRSLCGFLADCGAAKIISIVYNNGDQGRQTKILGCEQDLSPCCEWLQIDVGDHVQAEAALVSYRGRLAGIINIEPTTLNADGQGPMNRFDTQHCSPFVQQAGASQALDFMITISQHPLTSGAAVRSMQHLCPTNVRLDGLPRHQMREHVLRVPFIADSFEDNLLPSAQGTSRLPQELAALLEYCLSTAEGSARPLELVMIRRGQIQPDESNAIFSDLPQVAATSGSGSNGPQLSTLNESLALNNNPGAVRKLVEGAVCEQLATFCAVDCEDIRLDSPIADIGLDSLLAIEFKNWVVRTLQAPMQTTEILDASSLHDLINLIILRSKLINHEIANNGTAVMNGHKLRASPCPPAHENGLPLEVEAQPLPPPLPLPKLSDLVEKHLSGVRPFASNEEYGRTQRLAQDFQAEGGLGVRLYERMEGMKADDPENWYHDLFLNNQYLSRKGPLAPYMLFFFTHPQSQVQHTQADRAALIASTLIEYKRNLDNGVIKPRHMNEQPLCMDLYKNLFNACRQPKTGLDAFARHPANDFFVVLRKGHIYRVDYGGLPVGNTFASLEATFTKILKSGSTDIDWLGILSGEHRTSWARNYQAFVENSNQNANYMRTIQASAFIICLDDGSPETAEERARQIHFGDGSNRWFDKSVEYIVCSNGVSGMLADHTGLDAPTVADINLAIAAAIQNHEPSTVKRNGHGMSVEKVEHTGFDGFDSNVHRVMTWYHKTIAIRRHFFTSFDLGSTFMREHKVAPNSGYQLIVQLASRYFFGYLPSCWETVLQTIFHKGRVEINQVVTVEVADFVQAVTDGREPLSVCKRKFTEAARRHAGNILAVTRSGGSDRFLSLLREISKDGEEDPELYKDPAYMRSRPRKIMSSCFKTHMAENGCVQRDDDSIWLHFEVDADR</sequence>
<feature type="active site" description="Proton acceptor; for dehydratase activity" evidence="8">
    <location>
        <position position="1002"/>
    </location>
</feature>
<dbReference type="PROSITE" id="PS52019">
    <property type="entry name" value="PKS_MFAS_DH"/>
    <property type="match status" value="1"/>
</dbReference>
<dbReference type="Pfam" id="PF14765">
    <property type="entry name" value="PS-DH"/>
    <property type="match status" value="1"/>
</dbReference>
<dbReference type="InterPro" id="IPR001227">
    <property type="entry name" value="Ac_transferase_dom_sf"/>
</dbReference>
<dbReference type="Pfam" id="PF22621">
    <property type="entry name" value="CurL-like_PKS_C"/>
    <property type="match status" value="1"/>
</dbReference>
<comment type="similarity">
    <text evidence="1">Belongs to the carnitine/choline acetyltransferase family.</text>
</comment>
<evidence type="ECO:0000256" key="6">
    <source>
        <dbReference type="ARBA" id="ARBA00023315"/>
    </source>
</evidence>
<dbReference type="InterPro" id="IPR042104">
    <property type="entry name" value="PKS_dehydratase_sf"/>
</dbReference>
<dbReference type="InterPro" id="IPR049552">
    <property type="entry name" value="PKS_DH_N"/>
</dbReference>
<evidence type="ECO:0000256" key="7">
    <source>
        <dbReference type="PIRSR" id="PIRSR600542-1"/>
    </source>
</evidence>
<dbReference type="InterPro" id="IPR014030">
    <property type="entry name" value="Ketoacyl_synth_N"/>
</dbReference>
<dbReference type="Pfam" id="PF00109">
    <property type="entry name" value="ketoacyl-synt"/>
    <property type="match status" value="1"/>
</dbReference>
<dbReference type="CDD" id="cd05195">
    <property type="entry name" value="enoyl_red"/>
    <property type="match status" value="1"/>
</dbReference>
<keyword evidence="4" id="KW-0808">Transferase</keyword>
<dbReference type="PROSITE" id="PS00440">
    <property type="entry name" value="ACYLTRANSF_C_2"/>
    <property type="match status" value="1"/>
</dbReference>